<accession>A0A9D2HKF3</accession>
<feature type="domain" description="Endonuclease GajA/Old nuclease/RecF-like AAA" evidence="2">
    <location>
        <begin position="1"/>
        <end position="102"/>
    </location>
</feature>
<dbReference type="InterPro" id="IPR014592">
    <property type="entry name" value="P-loop_UCP034888"/>
</dbReference>
<dbReference type="InterPro" id="IPR041685">
    <property type="entry name" value="AAA_GajA/Old/RecF-like"/>
</dbReference>
<evidence type="ECO:0000259" key="2">
    <source>
        <dbReference type="Pfam" id="PF13175"/>
    </source>
</evidence>
<dbReference type="InterPro" id="IPR022532">
    <property type="entry name" value="DUF3696"/>
</dbReference>
<dbReference type="SUPFAM" id="SSF52540">
    <property type="entry name" value="P-loop containing nucleoside triphosphate hydrolases"/>
    <property type="match status" value="1"/>
</dbReference>
<dbReference type="Pfam" id="PF13175">
    <property type="entry name" value="AAA_15"/>
    <property type="match status" value="1"/>
</dbReference>
<dbReference type="AlphaFoldDB" id="A0A9D2HKF3"/>
<reference evidence="4" key="2">
    <citation type="submission" date="2021-04" db="EMBL/GenBank/DDBJ databases">
        <authorList>
            <person name="Gilroy R."/>
        </authorList>
    </citation>
    <scope>NUCLEOTIDE SEQUENCE</scope>
    <source>
        <strain evidence="4">CHK178-16964</strain>
    </source>
</reference>
<dbReference type="InterPro" id="IPR027417">
    <property type="entry name" value="P-loop_NTPase"/>
</dbReference>
<dbReference type="EMBL" id="DWZA01000107">
    <property type="protein sequence ID" value="HJA72492.1"/>
    <property type="molecule type" value="Genomic_DNA"/>
</dbReference>
<dbReference type="Gene3D" id="3.40.50.300">
    <property type="entry name" value="P-loop containing nucleotide triphosphate hydrolases"/>
    <property type="match status" value="1"/>
</dbReference>
<dbReference type="PANTHER" id="PTHR43581:SF2">
    <property type="entry name" value="EXCINUCLEASE ATPASE SUBUNIT"/>
    <property type="match status" value="1"/>
</dbReference>
<proteinExistence type="predicted"/>
<evidence type="ECO:0000313" key="4">
    <source>
        <dbReference type="EMBL" id="HJA72492.1"/>
    </source>
</evidence>
<gene>
    <name evidence="4" type="ORF">IAA07_13130</name>
</gene>
<evidence type="ECO:0000259" key="3">
    <source>
        <dbReference type="Pfam" id="PF13304"/>
    </source>
</evidence>
<dbReference type="Pfam" id="PF12476">
    <property type="entry name" value="DUF3696"/>
    <property type="match status" value="1"/>
</dbReference>
<feature type="domain" description="ATPase AAA-type core" evidence="3">
    <location>
        <begin position="173"/>
        <end position="299"/>
    </location>
</feature>
<dbReference type="PIRSF" id="PIRSF034888">
    <property type="entry name" value="P-loop_UCP034888"/>
    <property type="match status" value="1"/>
</dbReference>
<dbReference type="PANTHER" id="PTHR43581">
    <property type="entry name" value="ATP/GTP PHOSPHATASE"/>
    <property type="match status" value="1"/>
</dbReference>
<protein>
    <submittedName>
        <fullName evidence="4">DUF3696 domain-containing protein</fullName>
    </submittedName>
</protein>
<organism evidence="4 5">
    <name type="scientific">Candidatus Lachnoclostridium stercoravium</name>
    <dbReference type="NCBI Taxonomy" id="2838633"/>
    <lineage>
        <taxon>Bacteria</taxon>
        <taxon>Bacillati</taxon>
        <taxon>Bacillota</taxon>
        <taxon>Clostridia</taxon>
        <taxon>Lachnospirales</taxon>
        <taxon>Lachnospiraceae</taxon>
    </lineage>
</organism>
<dbReference type="Proteomes" id="UP000823900">
    <property type="component" value="Unassembled WGS sequence"/>
</dbReference>
<reference evidence="4" key="1">
    <citation type="journal article" date="2021" name="PeerJ">
        <title>Extensive microbial diversity within the chicken gut microbiome revealed by metagenomics and culture.</title>
        <authorList>
            <person name="Gilroy R."/>
            <person name="Ravi A."/>
            <person name="Getino M."/>
            <person name="Pursley I."/>
            <person name="Horton D.L."/>
            <person name="Alikhan N.F."/>
            <person name="Baker D."/>
            <person name="Gharbi K."/>
            <person name="Hall N."/>
            <person name="Watson M."/>
            <person name="Adriaenssens E.M."/>
            <person name="Foster-Nyarko E."/>
            <person name="Jarju S."/>
            <person name="Secka A."/>
            <person name="Antonio M."/>
            <person name="Oren A."/>
            <person name="Chaudhuri R.R."/>
            <person name="La Ragione R."/>
            <person name="Hildebrand F."/>
            <person name="Pallen M.J."/>
        </authorList>
    </citation>
    <scope>NUCLEOTIDE SEQUENCE</scope>
    <source>
        <strain evidence="4">CHK178-16964</strain>
    </source>
</reference>
<comment type="caution">
    <text evidence="4">The sequence shown here is derived from an EMBL/GenBank/DDBJ whole genome shotgun (WGS) entry which is preliminary data.</text>
</comment>
<name>A0A9D2HKF3_9FIRM</name>
<dbReference type="InterPro" id="IPR051396">
    <property type="entry name" value="Bact_Antivir_Def_Nuclease"/>
</dbReference>
<evidence type="ECO:0000259" key="1">
    <source>
        <dbReference type="Pfam" id="PF12476"/>
    </source>
</evidence>
<sequence length="363" mass="40995">MKIQSLHLKNFKCLENVKFEFGNLNLLAGANGCGKSSLIQSLLLLRQSYEKTGNADTLLTSGNYINLGAANDILYDNADKNEDISYLICDEMGNTLELSYKYVSESHGLKCKVSPKTDLGNLNIWGNGFEYLCAERIAPQTIYSSLNQTDFLGLHGENAFNFLEEYGDALEVDESFFDGTDNKYLLYYVNQWLERIFPGFTARLSKIAEADAVSLRYAEKIRDRVGNPHRAINVGFGITYVLPILVALLKAQKDNMIIIENPEAHLHPRAQRIMGELLAKAALTGAQIIIETHSDHLLNGIRIAAKEKIIEANKIKMFFFMREDVGMQYHVNVYAPQLDNEGNIDIWPEGFFDEWDNALARLF</sequence>
<feature type="domain" description="DUF3696" evidence="1">
    <location>
        <begin position="310"/>
        <end position="362"/>
    </location>
</feature>
<evidence type="ECO:0000313" key="5">
    <source>
        <dbReference type="Proteomes" id="UP000823900"/>
    </source>
</evidence>
<dbReference type="Pfam" id="PF13304">
    <property type="entry name" value="AAA_21"/>
    <property type="match status" value="1"/>
</dbReference>
<dbReference type="InterPro" id="IPR003959">
    <property type="entry name" value="ATPase_AAA_core"/>
</dbReference>